<dbReference type="AlphaFoldDB" id="V8QPT3"/>
<dbReference type="Proteomes" id="UP000018733">
    <property type="component" value="Unassembled WGS sequence"/>
</dbReference>
<evidence type="ECO:0000313" key="3">
    <source>
        <dbReference type="Proteomes" id="UP000018733"/>
    </source>
</evidence>
<reference evidence="2 3" key="1">
    <citation type="journal article" date="2014" name="Genome Announc.">
        <title>Draft Genome Sequence of Advenella kashmirensis Strain W13003, a Polycyclic Aromatic Hydrocarbon-Degrading Bacterium.</title>
        <authorList>
            <person name="Wang X."/>
            <person name="Jin D."/>
            <person name="Zhou L."/>
            <person name="Wu L."/>
            <person name="An W."/>
            <person name="Zhao L."/>
        </authorList>
    </citation>
    <scope>NUCLEOTIDE SEQUENCE [LARGE SCALE GENOMIC DNA]</scope>
    <source>
        <strain evidence="2 3">W13003</strain>
    </source>
</reference>
<organism evidence="2 3">
    <name type="scientific">Advenella kashmirensis W13003</name>
    <dbReference type="NCBI Taxonomy" id="1424334"/>
    <lineage>
        <taxon>Bacteria</taxon>
        <taxon>Pseudomonadati</taxon>
        <taxon>Pseudomonadota</taxon>
        <taxon>Betaproteobacteria</taxon>
        <taxon>Burkholderiales</taxon>
        <taxon>Alcaligenaceae</taxon>
    </lineage>
</organism>
<dbReference type="CDD" id="cd00093">
    <property type="entry name" value="HTH_XRE"/>
    <property type="match status" value="1"/>
</dbReference>
<dbReference type="SUPFAM" id="SSF47413">
    <property type="entry name" value="lambda repressor-like DNA-binding domains"/>
    <property type="match status" value="1"/>
</dbReference>
<evidence type="ECO:0000259" key="1">
    <source>
        <dbReference type="PROSITE" id="PS50943"/>
    </source>
</evidence>
<dbReference type="SMART" id="SM00530">
    <property type="entry name" value="HTH_XRE"/>
    <property type="match status" value="1"/>
</dbReference>
<keyword evidence="3" id="KW-1185">Reference proteome</keyword>
<dbReference type="PATRIC" id="fig|1424334.3.peg.3432"/>
<dbReference type="PROSITE" id="PS50943">
    <property type="entry name" value="HTH_CROC1"/>
    <property type="match status" value="1"/>
</dbReference>
<dbReference type="STRING" id="1424334.W822_17075"/>
<dbReference type="eggNOG" id="COG1396">
    <property type="taxonomic scope" value="Bacteria"/>
</dbReference>
<sequence length="156" mass="17695">MLQFTECNIFMVLSHMATRKNIDPTPDLRAAAKLRTFAERLHYLRKIHHGMNQNELALELGVSQSTIANYEMGNRRISPSAQIVSRLAVFFGVNSDWLINGTLPILPEKNYVSPEIAVRDALFKSLTKKENNALIALNGRQRKELSAQIKAYLKDI</sequence>
<proteinExistence type="predicted"/>
<dbReference type="InterPro" id="IPR010982">
    <property type="entry name" value="Lambda_DNA-bd_dom_sf"/>
</dbReference>
<dbReference type="InterPro" id="IPR001387">
    <property type="entry name" value="Cro/C1-type_HTH"/>
</dbReference>
<dbReference type="HOGENOM" id="CLU_1821275_0_0_4"/>
<dbReference type="EMBL" id="AYXT01000012">
    <property type="protein sequence ID" value="ETF01004.1"/>
    <property type="molecule type" value="Genomic_DNA"/>
</dbReference>
<comment type="caution">
    <text evidence="2">The sequence shown here is derived from an EMBL/GenBank/DDBJ whole genome shotgun (WGS) entry which is preliminary data.</text>
</comment>
<evidence type="ECO:0000313" key="2">
    <source>
        <dbReference type="EMBL" id="ETF01004.1"/>
    </source>
</evidence>
<gene>
    <name evidence="2" type="ORF">W822_17075</name>
</gene>
<name>V8QPT3_9BURK</name>
<dbReference type="Pfam" id="PF01381">
    <property type="entry name" value="HTH_3"/>
    <property type="match status" value="1"/>
</dbReference>
<accession>V8QPT3</accession>
<dbReference type="GO" id="GO:0003677">
    <property type="term" value="F:DNA binding"/>
    <property type="evidence" value="ECO:0007669"/>
    <property type="project" value="InterPro"/>
</dbReference>
<feature type="domain" description="HTH cro/C1-type" evidence="1">
    <location>
        <begin position="41"/>
        <end position="98"/>
    </location>
</feature>
<dbReference type="Gene3D" id="1.10.260.40">
    <property type="entry name" value="lambda repressor-like DNA-binding domains"/>
    <property type="match status" value="1"/>
</dbReference>
<protein>
    <submittedName>
        <fullName evidence="2">Cro/Cl family transcriptional regulator</fullName>
    </submittedName>
</protein>